<accession>A0A420H758</accession>
<dbReference type="OrthoDB" id="3582726at2759"/>
<organism evidence="2 3">
    <name type="scientific">Erysiphe neolycopersici</name>
    <dbReference type="NCBI Taxonomy" id="212602"/>
    <lineage>
        <taxon>Eukaryota</taxon>
        <taxon>Fungi</taxon>
        <taxon>Dikarya</taxon>
        <taxon>Ascomycota</taxon>
        <taxon>Pezizomycotina</taxon>
        <taxon>Leotiomycetes</taxon>
        <taxon>Erysiphales</taxon>
        <taxon>Erysiphaceae</taxon>
        <taxon>Erysiphe</taxon>
    </lineage>
</organism>
<gene>
    <name evidence="2" type="ORF">OnM2_107013</name>
</gene>
<comment type="caution">
    <text evidence="2">The sequence shown here is derived from an EMBL/GenBank/DDBJ whole genome shotgun (WGS) entry which is preliminary data.</text>
</comment>
<name>A0A420H758_9PEZI</name>
<dbReference type="Proteomes" id="UP000286134">
    <property type="component" value="Unassembled WGS sequence"/>
</dbReference>
<keyword evidence="3" id="KW-1185">Reference proteome</keyword>
<proteinExistence type="predicted"/>
<evidence type="ECO:0000313" key="2">
    <source>
        <dbReference type="EMBL" id="RKF53266.1"/>
    </source>
</evidence>
<dbReference type="AlphaFoldDB" id="A0A420H758"/>
<sequence length="232" mass="27150">MTKIPHLPIKRFPTFEIYARFSPGTLDTITYIRNKYTTKPIYPRDIGICLFKGITKNDVTTKALSDALTTIASSVAPFKVEFLKPFRNKSAEIRKYPASVYYEINNSPFNLLCADFRMFFKKQPSRKFGSPETNRSFKIGITGEVESYEESDKIVKEIREIEKPKPLSFDAFVLASRPNHKLLSELDDEIQEYPFTADEETFKNYIQNITAKRDEHVKRRHEERDRDKKMLK</sequence>
<evidence type="ECO:0000313" key="3">
    <source>
        <dbReference type="Proteomes" id="UP000286134"/>
    </source>
</evidence>
<evidence type="ECO:0000256" key="1">
    <source>
        <dbReference type="SAM" id="MobiDB-lite"/>
    </source>
</evidence>
<dbReference type="EMBL" id="MCFK01010710">
    <property type="protein sequence ID" value="RKF53266.1"/>
    <property type="molecule type" value="Genomic_DNA"/>
</dbReference>
<reference evidence="2 3" key="1">
    <citation type="journal article" date="2018" name="BMC Genomics">
        <title>Comparative genome analyses reveal sequence features reflecting distinct modes of host-adaptation between dicot and monocot powdery mildew.</title>
        <authorList>
            <person name="Wu Y."/>
            <person name="Ma X."/>
            <person name="Pan Z."/>
            <person name="Kale S.D."/>
            <person name="Song Y."/>
            <person name="King H."/>
            <person name="Zhang Q."/>
            <person name="Presley C."/>
            <person name="Deng X."/>
            <person name="Wei C.I."/>
            <person name="Xiao S."/>
        </authorList>
    </citation>
    <scope>NUCLEOTIDE SEQUENCE [LARGE SCALE GENOMIC DNA]</scope>
    <source>
        <strain evidence="2">UMSG2</strain>
    </source>
</reference>
<protein>
    <submittedName>
        <fullName evidence="2">Putative blumeria specific protein</fullName>
    </submittedName>
</protein>
<feature type="region of interest" description="Disordered" evidence="1">
    <location>
        <begin position="213"/>
        <end position="232"/>
    </location>
</feature>